<accession>A0A4Y2L2S0</accession>
<sequence>MKRNQTFLINGKLNFVIGRKPPGDKTIKQWYEKLKKLVALMTFLEVATKSDNPPPPPGPEEPICWVRYKIDITDPCTKYVPTSEMSPTEPHHHCCTPRGSENLLIYTATSHPCTRSATGRFQEGVTRSRVTSSLPKHPG</sequence>
<dbReference type="EMBL" id="BGPR01197547">
    <property type="protein sequence ID" value="GBN08898.1"/>
    <property type="molecule type" value="Genomic_DNA"/>
</dbReference>
<organism evidence="5 6">
    <name type="scientific">Araneus ventricosus</name>
    <name type="common">Orbweaver spider</name>
    <name type="synonym">Epeira ventricosa</name>
    <dbReference type="NCBI Taxonomy" id="182803"/>
    <lineage>
        <taxon>Eukaryota</taxon>
        <taxon>Metazoa</taxon>
        <taxon>Ecdysozoa</taxon>
        <taxon>Arthropoda</taxon>
        <taxon>Chelicerata</taxon>
        <taxon>Arachnida</taxon>
        <taxon>Araneae</taxon>
        <taxon>Araneomorphae</taxon>
        <taxon>Entelegynae</taxon>
        <taxon>Araneoidea</taxon>
        <taxon>Araneidae</taxon>
        <taxon>Araneus</taxon>
    </lineage>
</organism>
<evidence type="ECO:0000313" key="6">
    <source>
        <dbReference type="Proteomes" id="UP000499080"/>
    </source>
</evidence>
<protein>
    <submittedName>
        <fullName evidence="5">Uncharacterized protein</fullName>
    </submittedName>
</protein>
<keyword evidence="6" id="KW-1185">Reference proteome</keyword>
<feature type="compositionally biased region" description="Polar residues" evidence="1">
    <location>
        <begin position="128"/>
        <end position="139"/>
    </location>
</feature>
<dbReference type="EMBL" id="BGPR01197533">
    <property type="protein sequence ID" value="GBN08849.1"/>
    <property type="molecule type" value="Genomic_DNA"/>
</dbReference>
<evidence type="ECO:0000313" key="3">
    <source>
        <dbReference type="EMBL" id="GBN08833.1"/>
    </source>
</evidence>
<proteinExistence type="predicted"/>
<feature type="region of interest" description="Disordered" evidence="1">
    <location>
        <begin position="119"/>
        <end position="139"/>
    </location>
</feature>
<dbReference type="EMBL" id="BGPR01197512">
    <property type="protein sequence ID" value="GBN08784.1"/>
    <property type="molecule type" value="Genomic_DNA"/>
</dbReference>
<name>A0A4Y2L2S0_ARAVE</name>
<dbReference type="AlphaFoldDB" id="A0A4Y2L2S0"/>
<evidence type="ECO:0000313" key="4">
    <source>
        <dbReference type="EMBL" id="GBN08849.1"/>
    </source>
</evidence>
<dbReference type="Proteomes" id="UP000499080">
    <property type="component" value="Unassembled WGS sequence"/>
</dbReference>
<gene>
    <name evidence="3" type="ORF">AVEN_104460_1</name>
    <name evidence="4" type="ORF">AVEN_112882_1</name>
    <name evidence="5" type="ORF">AVEN_201524_1</name>
    <name evidence="2" type="ORF">AVEN_29825_1</name>
</gene>
<evidence type="ECO:0000313" key="5">
    <source>
        <dbReference type="EMBL" id="GBN08898.1"/>
    </source>
</evidence>
<reference evidence="5 6" key="1">
    <citation type="journal article" date="2019" name="Sci. Rep.">
        <title>Orb-weaving spider Araneus ventricosus genome elucidates the spidroin gene catalogue.</title>
        <authorList>
            <person name="Kono N."/>
            <person name="Nakamura H."/>
            <person name="Ohtoshi R."/>
            <person name="Moran D.A.P."/>
            <person name="Shinohara A."/>
            <person name="Yoshida Y."/>
            <person name="Fujiwara M."/>
            <person name="Mori M."/>
            <person name="Tomita M."/>
            <person name="Arakawa K."/>
        </authorList>
    </citation>
    <scope>NUCLEOTIDE SEQUENCE [LARGE SCALE GENOMIC DNA]</scope>
</reference>
<evidence type="ECO:0000256" key="1">
    <source>
        <dbReference type="SAM" id="MobiDB-lite"/>
    </source>
</evidence>
<evidence type="ECO:0000313" key="2">
    <source>
        <dbReference type="EMBL" id="GBN08784.1"/>
    </source>
</evidence>
<dbReference type="EMBL" id="BGPR01197530">
    <property type="protein sequence ID" value="GBN08833.1"/>
    <property type="molecule type" value="Genomic_DNA"/>
</dbReference>
<comment type="caution">
    <text evidence="5">The sequence shown here is derived from an EMBL/GenBank/DDBJ whole genome shotgun (WGS) entry which is preliminary data.</text>
</comment>